<sequence length="508" mass="57858">MYLKLVLEFIAASAFIIVVEGYIESSRIKEDVADVVVNLPKCEPQENDANEIQVTCQGIVALGDVLGYLKEEQRSRVTVITTLKSDFRDLSLDRLTHFTSLHTLIFNQSRISTWNLPKLRNVPKIKVVILDDCWNTYNLLSPVRNASLHFTPRMFDGIPALEELYLVNCYVSNMTAESFRNFTSLKTLSISKGGIGCEPQMEWVLDWMAEGRVIVDNDTICFVPKNLKEGGGVLVMSMFYSFSGHPFLLIMGHRKETKKHCPKVCTCVVQGFNYKRNGQSRNDPIINIDCINAGLTELPEVPPHSTRLNFVNNSITDISPLFVNKVYRNVTSVRLDNNRISHVDGDLFAEFLKDRPHDLFISLTNNNLTTLPVKQILRFYKDDEGTGISKRFKPHIGLGSNPWNCSNCAFLPEFQELVYFQYYKWENSRLFDDIRCATGGDSQNGPMIITLDMQSMCAPDPPLLEAIDILNLVLGILMIFFLANFIYNIYQYKKHSKLPWIVTKTPCC</sequence>
<organism evidence="6 7">
    <name type="scientific">Halocaridina rubra</name>
    <name type="common">Hawaiian red shrimp</name>
    <dbReference type="NCBI Taxonomy" id="373956"/>
    <lineage>
        <taxon>Eukaryota</taxon>
        <taxon>Metazoa</taxon>
        <taxon>Ecdysozoa</taxon>
        <taxon>Arthropoda</taxon>
        <taxon>Crustacea</taxon>
        <taxon>Multicrustacea</taxon>
        <taxon>Malacostraca</taxon>
        <taxon>Eumalacostraca</taxon>
        <taxon>Eucarida</taxon>
        <taxon>Decapoda</taxon>
        <taxon>Pleocyemata</taxon>
        <taxon>Caridea</taxon>
        <taxon>Atyoidea</taxon>
        <taxon>Atyidae</taxon>
        <taxon>Halocaridina</taxon>
    </lineage>
</organism>
<dbReference type="EMBL" id="JAXCGZ010011680">
    <property type="protein sequence ID" value="KAK7074300.1"/>
    <property type="molecule type" value="Genomic_DNA"/>
</dbReference>
<accession>A0AAN8X8U1</accession>
<dbReference type="InterPro" id="IPR050541">
    <property type="entry name" value="LRR_TM_domain-containing"/>
</dbReference>
<comment type="caution">
    <text evidence="6">The sequence shown here is derived from an EMBL/GenBank/DDBJ whole genome shotgun (WGS) entry which is preliminary data.</text>
</comment>
<dbReference type="AlphaFoldDB" id="A0AAN8X8U1"/>
<dbReference type="InterPro" id="IPR032675">
    <property type="entry name" value="LRR_dom_sf"/>
</dbReference>
<dbReference type="PANTHER" id="PTHR24369">
    <property type="entry name" value="ANTIGEN BSP, PUTATIVE-RELATED"/>
    <property type="match status" value="1"/>
</dbReference>
<keyword evidence="4" id="KW-1133">Transmembrane helix</keyword>
<dbReference type="PANTHER" id="PTHR24369:SF210">
    <property type="entry name" value="CHAOPTIN-RELATED"/>
    <property type="match status" value="1"/>
</dbReference>
<evidence type="ECO:0000256" key="3">
    <source>
        <dbReference type="ARBA" id="ARBA00022737"/>
    </source>
</evidence>
<keyword evidence="1" id="KW-0433">Leucine-rich repeat</keyword>
<gene>
    <name evidence="6" type="ORF">SK128_008126</name>
</gene>
<feature type="signal peptide" evidence="5">
    <location>
        <begin position="1"/>
        <end position="21"/>
    </location>
</feature>
<dbReference type="Proteomes" id="UP001381693">
    <property type="component" value="Unassembled WGS sequence"/>
</dbReference>
<protein>
    <recommendedName>
        <fullName evidence="8">Protein singed wings 2</fullName>
    </recommendedName>
</protein>
<dbReference type="GO" id="GO:0005886">
    <property type="term" value="C:plasma membrane"/>
    <property type="evidence" value="ECO:0007669"/>
    <property type="project" value="TreeGrafter"/>
</dbReference>
<evidence type="ECO:0000256" key="2">
    <source>
        <dbReference type="ARBA" id="ARBA00022729"/>
    </source>
</evidence>
<evidence type="ECO:0008006" key="8">
    <source>
        <dbReference type="Google" id="ProtNLM"/>
    </source>
</evidence>
<evidence type="ECO:0000256" key="1">
    <source>
        <dbReference type="ARBA" id="ARBA00022614"/>
    </source>
</evidence>
<name>A0AAN8X8U1_HALRR</name>
<dbReference type="SUPFAM" id="SSF52058">
    <property type="entry name" value="L domain-like"/>
    <property type="match status" value="1"/>
</dbReference>
<dbReference type="Gene3D" id="3.80.10.10">
    <property type="entry name" value="Ribonuclease Inhibitor"/>
    <property type="match status" value="2"/>
</dbReference>
<evidence type="ECO:0000256" key="4">
    <source>
        <dbReference type="SAM" id="Phobius"/>
    </source>
</evidence>
<keyword evidence="7" id="KW-1185">Reference proteome</keyword>
<keyword evidence="4" id="KW-0812">Transmembrane</keyword>
<feature type="chain" id="PRO_5042943339" description="Protein singed wings 2" evidence="5">
    <location>
        <begin position="22"/>
        <end position="508"/>
    </location>
</feature>
<reference evidence="6 7" key="1">
    <citation type="submission" date="2023-11" db="EMBL/GenBank/DDBJ databases">
        <title>Halocaridina rubra genome assembly.</title>
        <authorList>
            <person name="Smith C."/>
        </authorList>
    </citation>
    <scope>NUCLEOTIDE SEQUENCE [LARGE SCALE GENOMIC DNA]</scope>
    <source>
        <strain evidence="6">EP-1</strain>
        <tissue evidence="6">Whole</tissue>
    </source>
</reference>
<evidence type="ECO:0000313" key="7">
    <source>
        <dbReference type="Proteomes" id="UP001381693"/>
    </source>
</evidence>
<evidence type="ECO:0000256" key="5">
    <source>
        <dbReference type="SAM" id="SignalP"/>
    </source>
</evidence>
<feature type="transmembrane region" description="Helical" evidence="4">
    <location>
        <begin position="469"/>
        <end position="490"/>
    </location>
</feature>
<proteinExistence type="predicted"/>
<keyword evidence="2 5" id="KW-0732">Signal</keyword>
<keyword evidence="3" id="KW-0677">Repeat</keyword>
<keyword evidence="4" id="KW-0472">Membrane</keyword>
<evidence type="ECO:0000313" key="6">
    <source>
        <dbReference type="EMBL" id="KAK7074300.1"/>
    </source>
</evidence>